<dbReference type="OrthoDB" id="9789813at2"/>
<dbReference type="AlphaFoldDB" id="A0A7V7RQT8"/>
<dbReference type="Gene3D" id="1.10.10.10">
    <property type="entry name" value="Winged helix-like DNA-binding domain superfamily/Winged helix DNA-binding domain"/>
    <property type="match status" value="1"/>
</dbReference>
<dbReference type="PANTHER" id="PTHR42942">
    <property type="entry name" value="6-O-METHYLGUANINE DNA METHYLTRANSFERASE"/>
    <property type="match status" value="1"/>
</dbReference>
<evidence type="ECO:0000256" key="1">
    <source>
        <dbReference type="ARBA" id="ARBA00022763"/>
    </source>
</evidence>
<dbReference type="Proteomes" id="UP000441354">
    <property type="component" value="Unassembled WGS sequence"/>
</dbReference>
<evidence type="ECO:0000259" key="2">
    <source>
        <dbReference type="Pfam" id="PF01035"/>
    </source>
</evidence>
<proteinExistence type="predicted"/>
<sequence>MLPFTENVLEIIKQIPSGRVMTYGQIAAIAGSKRGARQVARILHSMSGKYSLPWHRVVNAKGEIALHNHELANRQKELLELEGVFIQNNQRFDLNHYKYTGEMAFKKEKEDFPWE</sequence>
<dbReference type="Pfam" id="PF01035">
    <property type="entry name" value="DNA_binding_1"/>
    <property type="match status" value="1"/>
</dbReference>
<dbReference type="InterPro" id="IPR052520">
    <property type="entry name" value="ATL_DNA_repair"/>
</dbReference>
<dbReference type="CDD" id="cd06445">
    <property type="entry name" value="ATase"/>
    <property type="match status" value="1"/>
</dbReference>
<dbReference type="InterPro" id="IPR036217">
    <property type="entry name" value="MethylDNA_cys_MeTrfase_DNAb"/>
</dbReference>
<dbReference type="EMBL" id="WBOT01000001">
    <property type="protein sequence ID" value="KAB2335868.1"/>
    <property type="molecule type" value="Genomic_DNA"/>
</dbReference>
<evidence type="ECO:0000313" key="4">
    <source>
        <dbReference type="Proteomes" id="UP000441354"/>
    </source>
</evidence>
<dbReference type="GO" id="GO:0003824">
    <property type="term" value="F:catalytic activity"/>
    <property type="evidence" value="ECO:0007669"/>
    <property type="project" value="InterPro"/>
</dbReference>
<dbReference type="GO" id="GO:0006281">
    <property type="term" value="P:DNA repair"/>
    <property type="evidence" value="ECO:0007669"/>
    <property type="project" value="InterPro"/>
</dbReference>
<gene>
    <name evidence="3" type="ORF">F7732_04725</name>
</gene>
<dbReference type="PANTHER" id="PTHR42942:SF1">
    <property type="entry name" value="ALKYLTRANSFERASE-LIKE PROTEIN 1"/>
    <property type="match status" value="1"/>
</dbReference>
<evidence type="ECO:0000313" key="3">
    <source>
        <dbReference type="EMBL" id="KAB2335868.1"/>
    </source>
</evidence>
<organism evidence="3 4">
    <name type="scientific">Bacillus mesophilum</name>
    <dbReference type="NCBI Taxonomy" id="1071718"/>
    <lineage>
        <taxon>Bacteria</taxon>
        <taxon>Bacillati</taxon>
        <taxon>Bacillota</taxon>
        <taxon>Bacilli</taxon>
        <taxon>Bacillales</taxon>
        <taxon>Bacillaceae</taxon>
        <taxon>Bacillus</taxon>
    </lineage>
</organism>
<accession>A0A7V7RQT8</accession>
<name>A0A7V7RQT8_9BACI</name>
<keyword evidence="4" id="KW-1185">Reference proteome</keyword>
<dbReference type="SUPFAM" id="SSF46767">
    <property type="entry name" value="Methylated DNA-protein cysteine methyltransferase, C-terminal domain"/>
    <property type="match status" value="1"/>
</dbReference>
<feature type="domain" description="Methylated-DNA-[protein]-cysteine S-methyltransferase DNA binding" evidence="2">
    <location>
        <begin position="3"/>
        <end position="84"/>
    </location>
</feature>
<dbReference type="InterPro" id="IPR036388">
    <property type="entry name" value="WH-like_DNA-bd_sf"/>
</dbReference>
<dbReference type="InterPro" id="IPR014048">
    <property type="entry name" value="MethylDNA_cys_MeTrfase_DNA-bd"/>
</dbReference>
<reference evidence="3 4" key="1">
    <citation type="journal article" date="2014" name="Arch. Microbiol.">
        <title>Bacillus mesophilum sp. nov., strain IITR-54T, a novel 4-chlorobiphenyl dechlorinating bacterium.</title>
        <authorList>
            <person name="Manickam N."/>
            <person name="Singh N.K."/>
            <person name="Bajaj A."/>
            <person name="Kumar R.M."/>
            <person name="Kaur G."/>
            <person name="Kaur N."/>
            <person name="Bala M."/>
            <person name="Kumar A."/>
            <person name="Mayilraj S."/>
        </authorList>
    </citation>
    <scope>NUCLEOTIDE SEQUENCE [LARGE SCALE GENOMIC DNA]</scope>
    <source>
        <strain evidence="3 4">IITR-54</strain>
    </source>
</reference>
<keyword evidence="1" id="KW-0227">DNA damage</keyword>
<comment type="caution">
    <text evidence="3">The sequence shown here is derived from an EMBL/GenBank/DDBJ whole genome shotgun (WGS) entry which is preliminary data.</text>
</comment>
<protein>
    <submittedName>
        <fullName evidence="3">MGMT family protein</fullName>
    </submittedName>
</protein>